<protein>
    <submittedName>
        <fullName evidence="3">PhzF family phenazine biosynthesis isomerase</fullName>
    </submittedName>
</protein>
<dbReference type="GO" id="GO:0016853">
    <property type="term" value="F:isomerase activity"/>
    <property type="evidence" value="ECO:0007669"/>
    <property type="project" value="UniProtKB-KW"/>
</dbReference>
<evidence type="ECO:0000256" key="2">
    <source>
        <dbReference type="ARBA" id="ARBA00023235"/>
    </source>
</evidence>
<dbReference type="Gene3D" id="3.10.310.10">
    <property type="entry name" value="Diaminopimelate Epimerase, Chain A, domain 1"/>
    <property type="match status" value="2"/>
</dbReference>
<dbReference type="InterPro" id="IPR003719">
    <property type="entry name" value="Phenazine_PhzF-like"/>
</dbReference>
<dbReference type="SUPFAM" id="SSF54506">
    <property type="entry name" value="Diaminopimelate epimerase-like"/>
    <property type="match status" value="1"/>
</dbReference>
<sequence>MTGEVLRYAAFPDEDSTSSSPGNPAGVVLGAETLTEAQMQTIAETIGYSETAFLAPIGPGSRDEFRTRYFSPKAEVDFCGHATIAAAVAVAERHGAGDVVMVTNAGRVTVRTQEHGRTITATLTSPATSSRPVAPRVLTAALSALRLPPESLDPRYPARVAFAGNHHLVLGVTEAHVLDDLDYDYVSLDALMALEGWTTVHVFHHAGHHLYTARNAFPPGGVREDPATGAAAAAFGGYLRELGLVEVPCTVTVLQGHQMGSPSRLMVGIDGDHPGIEVTGTATRLSPSPYDEIDLP</sequence>
<gene>
    <name evidence="3" type="ORF">GCM10009843_02830</name>
</gene>
<accession>A0ABN2XQA5</accession>
<dbReference type="NCBIfam" id="TIGR00654">
    <property type="entry name" value="PhzF_family"/>
    <property type="match status" value="1"/>
</dbReference>
<dbReference type="RefSeq" id="WP_344301781.1">
    <property type="nucleotide sequence ID" value="NZ_BAAAQQ010000002.1"/>
</dbReference>
<comment type="similarity">
    <text evidence="1">Belongs to the PhzF family.</text>
</comment>
<dbReference type="PIRSF" id="PIRSF016184">
    <property type="entry name" value="PhzC_PhzF"/>
    <property type="match status" value="1"/>
</dbReference>
<reference evidence="3 4" key="1">
    <citation type="journal article" date="2019" name="Int. J. Syst. Evol. Microbiol.">
        <title>The Global Catalogue of Microorganisms (GCM) 10K type strain sequencing project: providing services to taxonomists for standard genome sequencing and annotation.</title>
        <authorList>
            <consortium name="The Broad Institute Genomics Platform"/>
            <consortium name="The Broad Institute Genome Sequencing Center for Infectious Disease"/>
            <person name="Wu L."/>
            <person name="Ma J."/>
        </authorList>
    </citation>
    <scope>NUCLEOTIDE SEQUENCE [LARGE SCALE GENOMIC DNA]</scope>
    <source>
        <strain evidence="3 4">JCM 16021</strain>
    </source>
</reference>
<evidence type="ECO:0000256" key="1">
    <source>
        <dbReference type="ARBA" id="ARBA00008270"/>
    </source>
</evidence>
<keyword evidence="4" id="KW-1185">Reference proteome</keyword>
<evidence type="ECO:0000313" key="4">
    <source>
        <dbReference type="Proteomes" id="UP001500575"/>
    </source>
</evidence>
<organism evidence="3 4">
    <name type="scientific">Nocardioides bigeumensis</name>
    <dbReference type="NCBI Taxonomy" id="433657"/>
    <lineage>
        <taxon>Bacteria</taxon>
        <taxon>Bacillati</taxon>
        <taxon>Actinomycetota</taxon>
        <taxon>Actinomycetes</taxon>
        <taxon>Propionibacteriales</taxon>
        <taxon>Nocardioidaceae</taxon>
        <taxon>Nocardioides</taxon>
    </lineage>
</organism>
<dbReference type="PANTHER" id="PTHR13774">
    <property type="entry name" value="PHENAZINE BIOSYNTHESIS PROTEIN"/>
    <property type="match status" value="1"/>
</dbReference>
<name>A0ABN2XQA5_9ACTN</name>
<dbReference type="Proteomes" id="UP001500575">
    <property type="component" value="Unassembled WGS sequence"/>
</dbReference>
<dbReference type="EMBL" id="BAAAQQ010000002">
    <property type="protein sequence ID" value="GAA2114410.1"/>
    <property type="molecule type" value="Genomic_DNA"/>
</dbReference>
<evidence type="ECO:0000313" key="3">
    <source>
        <dbReference type="EMBL" id="GAA2114410.1"/>
    </source>
</evidence>
<dbReference type="PANTHER" id="PTHR13774:SF39">
    <property type="entry name" value="BIOSYNTHESIS PROTEIN, PUTATIVE-RELATED"/>
    <property type="match status" value="1"/>
</dbReference>
<comment type="caution">
    <text evidence="3">The sequence shown here is derived from an EMBL/GenBank/DDBJ whole genome shotgun (WGS) entry which is preliminary data.</text>
</comment>
<proteinExistence type="inferred from homology"/>
<keyword evidence="2 3" id="KW-0413">Isomerase</keyword>
<dbReference type="Pfam" id="PF02567">
    <property type="entry name" value="PhzC-PhzF"/>
    <property type="match status" value="1"/>
</dbReference>